<protein>
    <submittedName>
        <fullName evidence="1">Uncharacterized protein</fullName>
    </submittedName>
</protein>
<dbReference type="EMBL" id="RNRV01000013">
    <property type="protein sequence ID" value="MHO04592.1"/>
    <property type="molecule type" value="Genomic_DNA"/>
</dbReference>
<organism evidence="1">
    <name type="scientific">Escherichia coli</name>
    <dbReference type="NCBI Taxonomy" id="562"/>
    <lineage>
        <taxon>Bacteria</taxon>
        <taxon>Pseudomonadati</taxon>
        <taxon>Pseudomonadota</taxon>
        <taxon>Gammaproteobacteria</taxon>
        <taxon>Enterobacterales</taxon>
        <taxon>Enterobacteriaceae</taxon>
        <taxon>Escherichia</taxon>
    </lineage>
</organism>
<gene>
    <name evidence="1" type="ORF">D9F05_09430</name>
</gene>
<name>A0A3L0VXK4_ECOLX</name>
<sequence>MDMLEERLGSDLGKMIYLPELEQGELNSLVWAIAYSFTQSGGSLSPEKMNGIEYEYSGMKIYMMLDKRSSLVPSEINTVGRFSQFLKKMSDNEYVNRQEVISNIRWLPPLEHYKDMVVKGYGLSFSKIDFSSWPSLIGEV</sequence>
<comment type="caution">
    <text evidence="1">The sequence shown here is derived from an EMBL/GenBank/DDBJ whole genome shotgun (WGS) entry which is preliminary data.</text>
</comment>
<evidence type="ECO:0000313" key="1">
    <source>
        <dbReference type="EMBL" id="MHO04592.1"/>
    </source>
</evidence>
<dbReference type="AlphaFoldDB" id="A0A3L0VXK4"/>
<reference evidence="1" key="1">
    <citation type="submission" date="2018-10" db="EMBL/GenBank/DDBJ databases">
        <authorList>
            <consortium name="NARMS: The National Antimicrobial Resistance Monitoring System"/>
        </authorList>
    </citation>
    <scope>NUCLEOTIDE SEQUENCE [LARGE SCALE GENOMIC DNA]</scope>
    <source>
        <strain evidence="1">CVM N17EC0388</strain>
    </source>
</reference>
<accession>A0A3L0VXK4</accession>
<proteinExistence type="predicted"/>